<reference evidence="1" key="1">
    <citation type="submission" date="2018-04" db="EMBL/GenBank/DDBJ databases">
        <title>Transcriptome of Schizaphis graminum biotype I.</title>
        <authorList>
            <person name="Scully E.D."/>
            <person name="Geib S.M."/>
            <person name="Palmer N.A."/>
            <person name="Koch K."/>
            <person name="Bradshaw J."/>
            <person name="Heng-Moss T."/>
            <person name="Sarath G."/>
        </authorList>
    </citation>
    <scope>NUCLEOTIDE SEQUENCE</scope>
</reference>
<proteinExistence type="predicted"/>
<name>A0A2S2NK49_SCHGA</name>
<dbReference type="EMBL" id="GGMR01004944">
    <property type="protein sequence ID" value="MBY17563.1"/>
    <property type="molecule type" value="Transcribed_RNA"/>
</dbReference>
<dbReference type="PANTHER" id="PTHR35385">
    <property type="entry name" value="PROTEIN B, PUTATIVE-RELATED-RELATED"/>
    <property type="match status" value="1"/>
</dbReference>
<sequence>MYADNEKNLEEAVLDIKKLSNDFPKFVKRFEIFYKRRTQWLQLYRLNILTRGNNTNNYAEASIRVLKEIVLCRTKAYNVVALVESVSKVWEEYFITRILDHAHVRKDEIQRKYNELYKKMSNITVNNITNQGNGLFLIPHQKLIKR</sequence>
<accession>A0A2S2NK49</accession>
<evidence type="ECO:0000313" key="1">
    <source>
        <dbReference type="EMBL" id="MBY17563.1"/>
    </source>
</evidence>
<dbReference type="PANTHER" id="PTHR35385:SF2">
    <property type="entry name" value="PROTEIN B, PUTATIVE-RELATED"/>
    <property type="match status" value="1"/>
</dbReference>
<gene>
    <name evidence="1" type="ORF">g.122175</name>
</gene>
<protein>
    <submittedName>
        <fullName evidence="1">Uncharacterized protein</fullName>
    </submittedName>
</protein>
<organism evidence="1">
    <name type="scientific">Schizaphis graminum</name>
    <name type="common">Green bug aphid</name>
    <dbReference type="NCBI Taxonomy" id="13262"/>
    <lineage>
        <taxon>Eukaryota</taxon>
        <taxon>Metazoa</taxon>
        <taxon>Ecdysozoa</taxon>
        <taxon>Arthropoda</taxon>
        <taxon>Hexapoda</taxon>
        <taxon>Insecta</taxon>
        <taxon>Pterygota</taxon>
        <taxon>Neoptera</taxon>
        <taxon>Paraneoptera</taxon>
        <taxon>Hemiptera</taxon>
        <taxon>Sternorrhyncha</taxon>
        <taxon>Aphidomorpha</taxon>
        <taxon>Aphidoidea</taxon>
        <taxon>Aphididae</taxon>
        <taxon>Aphidini</taxon>
        <taxon>Schizaphis</taxon>
    </lineage>
</organism>
<dbReference type="AlphaFoldDB" id="A0A2S2NK49"/>